<reference evidence="11" key="1">
    <citation type="journal article" date="2017" name="Development">
        <title>p38 MAPK as an essential regulator of dorsal-ventral axis specification and skeletogenesis during sea urchin development: a re-evaluation.</title>
        <authorList>
            <person name="Molina M.D."/>
            <person name="Quirin M."/>
            <person name="Haillot E."/>
            <person name="Jimenez F."/>
            <person name="Chessel A."/>
            <person name="Lepage T."/>
        </authorList>
    </citation>
    <scope>NUCLEOTIDE SEQUENCE</scope>
</reference>
<dbReference type="GO" id="GO:0004708">
    <property type="term" value="F:MAP kinase kinase activity"/>
    <property type="evidence" value="ECO:0007669"/>
    <property type="project" value="UniProtKB-EC"/>
</dbReference>
<accession>A0A1Z1G7M4</accession>
<dbReference type="CDD" id="cd06617">
    <property type="entry name" value="PKc_MKK3_6"/>
    <property type="match status" value="1"/>
</dbReference>
<feature type="compositionally biased region" description="Basic residues" evidence="9">
    <location>
        <begin position="1"/>
        <end position="11"/>
    </location>
</feature>
<evidence type="ECO:0000256" key="9">
    <source>
        <dbReference type="SAM" id="MobiDB-lite"/>
    </source>
</evidence>
<dbReference type="FunFam" id="3.30.200.20:FF:000576">
    <property type="entry name" value="CBN-SEK-1 protein"/>
    <property type="match status" value="1"/>
</dbReference>
<dbReference type="EC" id="2.7.12.2" evidence="8"/>
<evidence type="ECO:0000256" key="1">
    <source>
        <dbReference type="ARBA" id="ARBA00022527"/>
    </source>
</evidence>
<dbReference type="EMBL" id="KY783933">
    <property type="protein sequence ID" value="ARV86156.1"/>
    <property type="molecule type" value="mRNA"/>
</dbReference>
<dbReference type="GO" id="GO:0004674">
    <property type="term" value="F:protein serine/threonine kinase activity"/>
    <property type="evidence" value="ECO:0007669"/>
    <property type="project" value="UniProtKB-KW"/>
</dbReference>
<sequence>MASKGKKKFHGVKFNFEDEQPKKEEKKPPGGLDNKATLTVSGHEFQVYAKDMTVIENLGRGAYGIVDRVRHEPTESIMAVKKMRAQVNSTEDKRILMDMDVAMRSSDCVYTVEFYGALFQEGDVWICMEVMDTCLDKLYKNKLKPLKKFIPENILSRISFSIVSALKYLQTRLKVIHRDVKPSNVLANRNGKIKLCDFGISGQLVNSLAKTQDAGSRQYMAPERIDPDMSAKGYDVKSDVWSFGITMIEIATNAYPYERWHDMFQQLTQVVKGRSPALPEDKFSKEIQDFINKCLKKNCTERPSYSRLLEHEFIKQYASVNDEDVATFIAPIIGDPENS</sequence>
<organism evidence="11">
    <name type="scientific">Paracentrotus lividus</name>
    <name type="common">Common sea urchin</name>
    <dbReference type="NCBI Taxonomy" id="7656"/>
    <lineage>
        <taxon>Eukaryota</taxon>
        <taxon>Metazoa</taxon>
        <taxon>Echinodermata</taxon>
        <taxon>Eleutherozoa</taxon>
        <taxon>Echinozoa</taxon>
        <taxon>Echinoidea</taxon>
        <taxon>Euechinoidea</taxon>
        <taxon>Echinacea</taxon>
        <taxon>Camarodonta</taxon>
        <taxon>Echinidea</taxon>
        <taxon>Echinidae</taxon>
        <taxon>Paracentrotus</taxon>
    </lineage>
</organism>
<evidence type="ECO:0000256" key="2">
    <source>
        <dbReference type="ARBA" id="ARBA00022553"/>
    </source>
</evidence>
<proteinExistence type="evidence at transcript level"/>
<feature type="domain" description="Protein kinase" evidence="10">
    <location>
        <begin position="52"/>
        <end position="314"/>
    </location>
</feature>
<keyword evidence="1" id="KW-0723">Serine/threonine-protein kinase</keyword>
<dbReference type="Pfam" id="PF00069">
    <property type="entry name" value="Pkinase"/>
    <property type="match status" value="1"/>
</dbReference>
<dbReference type="SUPFAM" id="SSF56112">
    <property type="entry name" value="Protein kinase-like (PK-like)"/>
    <property type="match status" value="1"/>
</dbReference>
<dbReference type="InterPro" id="IPR000719">
    <property type="entry name" value="Prot_kinase_dom"/>
</dbReference>
<dbReference type="AlphaFoldDB" id="A0A1Z1G7M4"/>
<keyword evidence="4" id="KW-0547">Nucleotide-binding</keyword>
<keyword evidence="3" id="KW-0808">Transferase</keyword>
<dbReference type="Gene3D" id="1.10.510.10">
    <property type="entry name" value="Transferase(Phosphotransferase) domain 1"/>
    <property type="match status" value="1"/>
</dbReference>
<dbReference type="InterPro" id="IPR011009">
    <property type="entry name" value="Kinase-like_dom_sf"/>
</dbReference>
<name>A0A1Z1G7M4_PARLI</name>
<feature type="compositionally biased region" description="Basic and acidic residues" evidence="9">
    <location>
        <begin position="15"/>
        <end position="28"/>
    </location>
</feature>
<keyword evidence="2" id="KW-0597">Phosphoprotein</keyword>
<keyword evidence="6" id="KW-0067">ATP-binding</keyword>
<evidence type="ECO:0000256" key="6">
    <source>
        <dbReference type="ARBA" id="ARBA00022840"/>
    </source>
</evidence>
<dbReference type="PANTHER" id="PTHR48013">
    <property type="entry name" value="DUAL SPECIFICITY MITOGEN-ACTIVATED PROTEIN KINASE KINASE 5-RELATED"/>
    <property type="match status" value="1"/>
</dbReference>
<evidence type="ECO:0000256" key="7">
    <source>
        <dbReference type="ARBA" id="ARBA00038035"/>
    </source>
</evidence>
<comment type="similarity">
    <text evidence="7">Belongs to the protein kinase superfamily. STE Ser/Thr protein kinase family. MAP kinase kinase subfamily.</text>
</comment>
<evidence type="ECO:0000256" key="3">
    <source>
        <dbReference type="ARBA" id="ARBA00022679"/>
    </source>
</evidence>
<evidence type="ECO:0000256" key="5">
    <source>
        <dbReference type="ARBA" id="ARBA00022777"/>
    </source>
</evidence>
<evidence type="ECO:0000256" key="8">
    <source>
        <dbReference type="ARBA" id="ARBA00038999"/>
    </source>
</evidence>
<dbReference type="Gene3D" id="3.30.200.20">
    <property type="entry name" value="Phosphorylase Kinase, domain 1"/>
    <property type="match status" value="1"/>
</dbReference>
<dbReference type="GO" id="GO:0005524">
    <property type="term" value="F:ATP binding"/>
    <property type="evidence" value="ECO:0007669"/>
    <property type="project" value="UniProtKB-KW"/>
</dbReference>
<evidence type="ECO:0000259" key="10">
    <source>
        <dbReference type="PROSITE" id="PS50011"/>
    </source>
</evidence>
<protein>
    <recommendedName>
        <fullName evidence="8">mitogen-activated protein kinase kinase</fullName>
        <ecNumber evidence="8">2.7.12.2</ecNumber>
    </recommendedName>
</protein>
<evidence type="ECO:0000313" key="11">
    <source>
        <dbReference type="EMBL" id="ARV86156.1"/>
    </source>
</evidence>
<dbReference type="SMART" id="SM00220">
    <property type="entry name" value="S_TKc"/>
    <property type="match status" value="1"/>
</dbReference>
<dbReference type="FunFam" id="1.10.510.10:FF:000158">
    <property type="entry name" value="Dual specificity mitogen-activated protein kinase kinase 6"/>
    <property type="match status" value="1"/>
</dbReference>
<evidence type="ECO:0000256" key="4">
    <source>
        <dbReference type="ARBA" id="ARBA00022741"/>
    </source>
</evidence>
<feature type="region of interest" description="Disordered" evidence="9">
    <location>
        <begin position="1"/>
        <end position="35"/>
    </location>
</feature>
<keyword evidence="5 11" id="KW-0418">Kinase</keyword>
<dbReference type="PIRSF" id="PIRSF000654">
    <property type="entry name" value="Integrin-linked_kinase"/>
    <property type="match status" value="1"/>
</dbReference>
<dbReference type="PROSITE" id="PS50011">
    <property type="entry name" value="PROTEIN_KINASE_DOM"/>
    <property type="match status" value="1"/>
</dbReference>
<dbReference type="PANTHER" id="PTHR48013:SF11">
    <property type="entry name" value="LICORNE"/>
    <property type="match status" value="1"/>
</dbReference>